<accession>A0ABZ0V6Y2</accession>
<protein>
    <recommendedName>
        <fullName evidence="3">Secreted protein</fullName>
    </recommendedName>
</protein>
<evidence type="ECO:0000313" key="2">
    <source>
        <dbReference type="Proteomes" id="UP001326567"/>
    </source>
</evidence>
<gene>
    <name evidence="1" type="ORF">T7987_18080</name>
</gene>
<name>A0ABZ0V6Y2_9RHOB</name>
<evidence type="ECO:0008006" key="3">
    <source>
        <dbReference type="Google" id="ProtNLM"/>
    </source>
</evidence>
<proteinExistence type="predicted"/>
<geneLocation type="plasmid" evidence="1 2">
    <name>unnamed03</name>
</geneLocation>
<keyword evidence="2" id="KW-1185">Reference proteome</keyword>
<reference evidence="1 2" key="1">
    <citation type="submission" date="2023-11" db="EMBL/GenBank/DDBJ databases">
        <title>From the Deep-Sea to the Surface: Bacterial Genomes Isolated from the Moytirra Hydrothermal Vent Plume.</title>
        <authorList>
            <person name="Major S.R."/>
        </authorList>
    </citation>
    <scope>NUCLEOTIDE SEQUENCE [LARGE SCALE GENOMIC DNA]</scope>
    <source>
        <strain evidence="1 2">OXR-9</strain>
        <plasmid evidence="1 2">unnamed03</plasmid>
    </source>
</reference>
<evidence type="ECO:0000313" key="1">
    <source>
        <dbReference type="EMBL" id="WPZ23757.1"/>
    </source>
</evidence>
<organism evidence="1 2">
    <name type="scientific">Sulfitobacter faviae</name>
    <dbReference type="NCBI Taxonomy" id="1775881"/>
    <lineage>
        <taxon>Bacteria</taxon>
        <taxon>Pseudomonadati</taxon>
        <taxon>Pseudomonadota</taxon>
        <taxon>Alphaproteobacteria</taxon>
        <taxon>Rhodobacterales</taxon>
        <taxon>Roseobacteraceae</taxon>
        <taxon>Sulfitobacter</taxon>
    </lineage>
</organism>
<keyword evidence="1" id="KW-0614">Plasmid</keyword>
<dbReference type="EMBL" id="CP139728">
    <property type="protein sequence ID" value="WPZ23757.1"/>
    <property type="molecule type" value="Genomic_DNA"/>
</dbReference>
<dbReference type="Proteomes" id="UP001326567">
    <property type="component" value="Plasmid unnamed03"/>
</dbReference>
<sequence length="80" mass="8829">MLFELLHVLLVPDRLEKVPELVVQLGQLADFLADVMNRSGEVGRLVAFEGAVCRQRTVQLAQQPLIVDDEAELLLCAAVC</sequence>
<dbReference type="RefSeq" id="WP_322330045.1">
    <property type="nucleotide sequence ID" value="NZ_CP139728.1"/>
</dbReference>